<keyword evidence="7" id="KW-1185">Reference proteome</keyword>
<proteinExistence type="inferred from homology"/>
<evidence type="ECO:0000313" key="7">
    <source>
        <dbReference type="Proteomes" id="UP001597124"/>
    </source>
</evidence>
<evidence type="ECO:0000313" key="6">
    <source>
        <dbReference type="EMBL" id="MFD0848961.1"/>
    </source>
</evidence>
<reference evidence="7" key="1">
    <citation type="journal article" date="2019" name="Int. J. Syst. Evol. Microbiol.">
        <title>The Global Catalogue of Microorganisms (GCM) 10K type strain sequencing project: providing services to taxonomists for standard genome sequencing and annotation.</title>
        <authorList>
            <consortium name="The Broad Institute Genomics Platform"/>
            <consortium name="The Broad Institute Genome Sequencing Center for Infectious Disease"/>
            <person name="Wu L."/>
            <person name="Ma J."/>
        </authorList>
    </citation>
    <scope>NUCLEOTIDE SEQUENCE [LARGE SCALE GENOMIC DNA]</scope>
    <source>
        <strain evidence="7">CCUG 52537</strain>
    </source>
</reference>
<name>A0ABW3C3B3_SPHXN</name>
<comment type="caution">
    <text evidence="6">The sequence shown here is derived from an EMBL/GenBank/DDBJ whole genome shotgun (WGS) entry which is preliminary data.</text>
</comment>
<evidence type="ECO:0000256" key="4">
    <source>
        <dbReference type="ARBA" id="ARBA00022898"/>
    </source>
</evidence>
<dbReference type="PROSITE" id="PS00600">
    <property type="entry name" value="AA_TRANSFER_CLASS_3"/>
    <property type="match status" value="1"/>
</dbReference>
<dbReference type="InterPro" id="IPR015422">
    <property type="entry name" value="PyrdxlP-dep_Trfase_small"/>
</dbReference>
<evidence type="ECO:0000256" key="1">
    <source>
        <dbReference type="ARBA" id="ARBA00001933"/>
    </source>
</evidence>
<dbReference type="GO" id="GO:0008483">
    <property type="term" value="F:transaminase activity"/>
    <property type="evidence" value="ECO:0007669"/>
    <property type="project" value="UniProtKB-KW"/>
</dbReference>
<sequence>MNNAESLRSYWMPFTANAKFAAAPRLFSSAEGMFYTTTDGRPILDAIAGLWCVNAGHGRREITDAIKTAAETLDFVSSFQMGHPAAFELCRRLSEKAPEGKGHVFLSNSGSEAVDTALKIARGYHRSRGEPSRTRFVGRARAYHGMGWAGLSVGGIGRHRRDFEPLLPQVSHMRHPYDPQKSGFSRGLPEWGADFANDLENVLAVHDPTTVAAVIVEPVAGSTGVFAPPRGYLERLRQICDKHGILLIFDEVITGFGRLGSTFAAKRFGVTPDIITCAKGLSNGAAPIGATIARPFIYDTWMNGARDAIEFSHGYTYSGHPLSCAAALATMDVFDKEDLWTRGLGIEQMFEDAAHDLADRNCVRDVRNIGLLAAIDLEPEPGKPGVRAQQVNAACFEAGVLIRTTGDTLMISPPIVAEPAQIDRIFSTLRNAIGTIA</sequence>
<dbReference type="EMBL" id="JBHTIK010000005">
    <property type="protein sequence ID" value="MFD0848961.1"/>
    <property type="molecule type" value="Genomic_DNA"/>
</dbReference>
<comment type="similarity">
    <text evidence="5">Belongs to the class-III pyridoxal-phosphate-dependent aminotransferase family.</text>
</comment>
<dbReference type="Pfam" id="PF00202">
    <property type="entry name" value="Aminotran_3"/>
    <property type="match status" value="1"/>
</dbReference>
<protein>
    <submittedName>
        <fullName evidence="6">Aminotransferase class III-fold pyridoxal phosphate-dependent enzyme</fullName>
    </submittedName>
</protein>
<dbReference type="Gene3D" id="3.90.1150.10">
    <property type="entry name" value="Aspartate Aminotransferase, domain 1"/>
    <property type="match status" value="1"/>
</dbReference>
<dbReference type="InterPro" id="IPR005814">
    <property type="entry name" value="Aminotrans_3"/>
</dbReference>
<organism evidence="6 7">
    <name type="scientific">Sphingosinicella xenopeptidilytica</name>
    <dbReference type="NCBI Taxonomy" id="364098"/>
    <lineage>
        <taxon>Bacteria</taxon>
        <taxon>Pseudomonadati</taxon>
        <taxon>Pseudomonadota</taxon>
        <taxon>Alphaproteobacteria</taxon>
        <taxon>Sphingomonadales</taxon>
        <taxon>Sphingosinicellaceae</taxon>
        <taxon>Sphingosinicella</taxon>
    </lineage>
</organism>
<dbReference type="InterPro" id="IPR015424">
    <property type="entry name" value="PyrdxlP-dep_Trfase"/>
</dbReference>
<dbReference type="Proteomes" id="UP001597124">
    <property type="component" value="Unassembled WGS sequence"/>
</dbReference>
<dbReference type="PANTHER" id="PTHR42684">
    <property type="entry name" value="ADENOSYLMETHIONINE-8-AMINO-7-OXONONANOATE AMINOTRANSFERASE"/>
    <property type="match status" value="1"/>
</dbReference>
<keyword evidence="2 6" id="KW-0032">Aminotransferase</keyword>
<accession>A0ABW3C3B3</accession>
<evidence type="ECO:0000256" key="2">
    <source>
        <dbReference type="ARBA" id="ARBA00022576"/>
    </source>
</evidence>
<keyword evidence="4 5" id="KW-0663">Pyridoxal phosphate</keyword>
<comment type="cofactor">
    <cofactor evidence="1">
        <name>pyridoxal 5'-phosphate</name>
        <dbReference type="ChEBI" id="CHEBI:597326"/>
    </cofactor>
</comment>
<dbReference type="SUPFAM" id="SSF53383">
    <property type="entry name" value="PLP-dependent transferases"/>
    <property type="match status" value="1"/>
</dbReference>
<dbReference type="RefSeq" id="WP_381490650.1">
    <property type="nucleotide sequence ID" value="NZ_JBHTIK010000005.1"/>
</dbReference>
<evidence type="ECO:0000256" key="3">
    <source>
        <dbReference type="ARBA" id="ARBA00022679"/>
    </source>
</evidence>
<gene>
    <name evidence="6" type="ORF">ACFQ00_11545</name>
</gene>
<dbReference type="InterPro" id="IPR049704">
    <property type="entry name" value="Aminotrans_3_PPA_site"/>
</dbReference>
<dbReference type="PIRSF" id="PIRSF000521">
    <property type="entry name" value="Transaminase_4ab_Lys_Orn"/>
    <property type="match status" value="1"/>
</dbReference>
<dbReference type="Gene3D" id="3.40.640.10">
    <property type="entry name" value="Type I PLP-dependent aspartate aminotransferase-like (Major domain)"/>
    <property type="match status" value="1"/>
</dbReference>
<keyword evidence="3" id="KW-0808">Transferase</keyword>
<dbReference type="CDD" id="cd00610">
    <property type="entry name" value="OAT_like"/>
    <property type="match status" value="1"/>
</dbReference>
<dbReference type="PANTHER" id="PTHR42684:SF1">
    <property type="entry name" value="BETA-ALANINE--PYRUVATE AMINOTRANSFERASE"/>
    <property type="match status" value="1"/>
</dbReference>
<dbReference type="InterPro" id="IPR015421">
    <property type="entry name" value="PyrdxlP-dep_Trfase_major"/>
</dbReference>
<evidence type="ECO:0000256" key="5">
    <source>
        <dbReference type="RuleBase" id="RU003560"/>
    </source>
</evidence>